<keyword evidence="2" id="KW-1185">Reference proteome</keyword>
<reference evidence="2" key="1">
    <citation type="journal article" date="2017" name="Genome Biol.">
        <title>Comparative genomics reveals high biological diversity and specific adaptations in the industrially and medically important fungal genus Aspergillus.</title>
        <authorList>
            <person name="de Vries R.P."/>
            <person name="Riley R."/>
            <person name="Wiebenga A."/>
            <person name="Aguilar-Osorio G."/>
            <person name="Amillis S."/>
            <person name="Uchima C.A."/>
            <person name="Anderluh G."/>
            <person name="Asadollahi M."/>
            <person name="Askin M."/>
            <person name="Barry K."/>
            <person name="Battaglia E."/>
            <person name="Bayram O."/>
            <person name="Benocci T."/>
            <person name="Braus-Stromeyer S.A."/>
            <person name="Caldana C."/>
            <person name="Canovas D."/>
            <person name="Cerqueira G.C."/>
            <person name="Chen F."/>
            <person name="Chen W."/>
            <person name="Choi C."/>
            <person name="Clum A."/>
            <person name="Dos Santos R.A."/>
            <person name="Damasio A.R."/>
            <person name="Diallinas G."/>
            <person name="Emri T."/>
            <person name="Fekete E."/>
            <person name="Flipphi M."/>
            <person name="Freyberg S."/>
            <person name="Gallo A."/>
            <person name="Gournas C."/>
            <person name="Habgood R."/>
            <person name="Hainaut M."/>
            <person name="Harispe M.L."/>
            <person name="Henrissat B."/>
            <person name="Hilden K.S."/>
            <person name="Hope R."/>
            <person name="Hossain A."/>
            <person name="Karabika E."/>
            <person name="Karaffa L."/>
            <person name="Karanyi Z."/>
            <person name="Krasevec N."/>
            <person name="Kuo A."/>
            <person name="Kusch H."/>
            <person name="LaButti K."/>
            <person name="Lagendijk E.L."/>
            <person name="Lapidus A."/>
            <person name="Levasseur A."/>
            <person name="Lindquist E."/>
            <person name="Lipzen A."/>
            <person name="Logrieco A.F."/>
            <person name="MacCabe A."/>
            <person name="Maekelae M.R."/>
            <person name="Malavazi I."/>
            <person name="Melin P."/>
            <person name="Meyer V."/>
            <person name="Mielnichuk N."/>
            <person name="Miskei M."/>
            <person name="Molnar A.P."/>
            <person name="Mule G."/>
            <person name="Ngan C.Y."/>
            <person name="Orejas M."/>
            <person name="Orosz E."/>
            <person name="Ouedraogo J.P."/>
            <person name="Overkamp K.M."/>
            <person name="Park H.-S."/>
            <person name="Perrone G."/>
            <person name="Piumi F."/>
            <person name="Punt P.J."/>
            <person name="Ram A.F."/>
            <person name="Ramon A."/>
            <person name="Rauscher S."/>
            <person name="Record E."/>
            <person name="Riano-Pachon D.M."/>
            <person name="Robert V."/>
            <person name="Roehrig J."/>
            <person name="Ruller R."/>
            <person name="Salamov A."/>
            <person name="Salih N.S."/>
            <person name="Samson R.A."/>
            <person name="Sandor E."/>
            <person name="Sanguinetti M."/>
            <person name="Schuetze T."/>
            <person name="Sepcic K."/>
            <person name="Shelest E."/>
            <person name="Sherlock G."/>
            <person name="Sophianopoulou V."/>
            <person name="Squina F.M."/>
            <person name="Sun H."/>
            <person name="Susca A."/>
            <person name="Todd R.B."/>
            <person name="Tsang A."/>
            <person name="Unkles S.E."/>
            <person name="van de Wiele N."/>
            <person name="van Rossen-Uffink D."/>
            <person name="Oliveira J.V."/>
            <person name="Vesth T.C."/>
            <person name="Visser J."/>
            <person name="Yu J.-H."/>
            <person name="Zhou M."/>
            <person name="Andersen M.R."/>
            <person name="Archer D.B."/>
            <person name="Baker S.E."/>
            <person name="Benoit I."/>
            <person name="Brakhage A.A."/>
            <person name="Braus G.H."/>
            <person name="Fischer R."/>
            <person name="Frisvad J.C."/>
            <person name="Goldman G.H."/>
            <person name="Houbraken J."/>
            <person name="Oakley B."/>
            <person name="Pocsi I."/>
            <person name="Scazzocchio C."/>
            <person name="Seiboth B."/>
            <person name="vanKuyk P.A."/>
            <person name="Wortman J."/>
            <person name="Dyer P.S."/>
            <person name="Grigoriev I.V."/>
        </authorList>
    </citation>
    <scope>NUCLEOTIDE SEQUENCE [LARGE SCALE GENOMIC DNA]</scope>
    <source>
        <strain evidence="2">DTO 134E9</strain>
    </source>
</reference>
<accession>A0A1L9RXD7</accession>
<dbReference type="AlphaFoldDB" id="A0A1L9RXD7"/>
<sequence>MAAYGITSVSATLPRLKSFLDDFLPRESPFFPLLEKFLSSASTPSEFTESDTGLLVVQIQEEWAVSRGFLQRFVMQLKDGMCSANLTVPYNLGIMQDMQDMTSLVVELLDDVQTTMGHQEVSPLSKPSKTKTTHLIANRRFSAVCRSGSRKSRW</sequence>
<dbReference type="GeneID" id="63747705"/>
<evidence type="ECO:0000313" key="2">
    <source>
        <dbReference type="Proteomes" id="UP000184383"/>
    </source>
</evidence>
<protein>
    <submittedName>
        <fullName evidence="1">Uncharacterized protein</fullName>
    </submittedName>
</protein>
<dbReference type="VEuPathDB" id="FungiDB:ASPWEDRAFT_180983"/>
<proteinExistence type="predicted"/>
<dbReference type="EMBL" id="KV878210">
    <property type="protein sequence ID" value="OJJ39596.1"/>
    <property type="molecule type" value="Genomic_DNA"/>
</dbReference>
<organism evidence="1 2">
    <name type="scientific">Aspergillus wentii DTO 134E9</name>
    <dbReference type="NCBI Taxonomy" id="1073089"/>
    <lineage>
        <taxon>Eukaryota</taxon>
        <taxon>Fungi</taxon>
        <taxon>Dikarya</taxon>
        <taxon>Ascomycota</taxon>
        <taxon>Pezizomycotina</taxon>
        <taxon>Eurotiomycetes</taxon>
        <taxon>Eurotiomycetidae</taxon>
        <taxon>Eurotiales</taxon>
        <taxon>Aspergillaceae</taxon>
        <taxon>Aspergillus</taxon>
        <taxon>Aspergillus subgen. Cremei</taxon>
    </lineage>
</organism>
<dbReference type="RefSeq" id="XP_040693272.1">
    <property type="nucleotide sequence ID" value="XM_040831857.1"/>
</dbReference>
<evidence type="ECO:0000313" key="1">
    <source>
        <dbReference type="EMBL" id="OJJ39596.1"/>
    </source>
</evidence>
<dbReference type="Proteomes" id="UP000184383">
    <property type="component" value="Unassembled WGS sequence"/>
</dbReference>
<name>A0A1L9RXD7_ASPWE</name>
<gene>
    <name evidence="1" type="ORF">ASPWEDRAFT_180983</name>
</gene>